<dbReference type="EMBL" id="LGUC01000001">
    <property type="protein sequence ID" value="KPN29635.1"/>
    <property type="molecule type" value="Genomic_DNA"/>
</dbReference>
<comment type="caution">
    <text evidence="4">The sequence shown here is derived from an EMBL/GenBank/DDBJ whole genome shotgun (WGS) entry which is preliminary data.</text>
</comment>
<sequence>MAATTAALVGATGGAGTTRTCLELASALAAAGDDVAVFDAAYDTQGLARRLSGRLSLDATALVTDEADSPLAEGLVEYTPAPERAALDTETLPDSGRIACLPARAPFERLARAKTAEAAQELARRIEEAANRFDAVLIDTPPLGSNPAVAAVTAADRAAVVTPASQRGVDAAQTLRGRLQDVGTSADAVLAVDRDGAGEFPDADADAVVPQFSAAAPGALESARGVEAIMTAVDAVYDRELGLQLADGGLVDRVASLRER</sequence>
<dbReference type="GO" id="GO:0005829">
    <property type="term" value="C:cytosol"/>
    <property type="evidence" value="ECO:0007669"/>
    <property type="project" value="TreeGrafter"/>
</dbReference>
<organism evidence="4 5">
    <name type="scientific">Halolamina pelagica</name>
    <dbReference type="NCBI Taxonomy" id="699431"/>
    <lineage>
        <taxon>Archaea</taxon>
        <taxon>Methanobacteriati</taxon>
        <taxon>Methanobacteriota</taxon>
        <taxon>Stenosarchaea group</taxon>
        <taxon>Halobacteria</taxon>
        <taxon>Halobacteriales</taxon>
        <taxon>Haloferacaceae</taxon>
    </lineage>
</organism>
<gene>
    <name evidence="4" type="ORF">SY89_00349</name>
</gene>
<evidence type="ECO:0000313" key="5">
    <source>
        <dbReference type="Proteomes" id="UP000050535"/>
    </source>
</evidence>
<dbReference type="PANTHER" id="PTHR43384:SF6">
    <property type="entry name" value="SEPTUM SITE-DETERMINING PROTEIN MIND HOMOLOG, CHLOROPLASTIC"/>
    <property type="match status" value="1"/>
</dbReference>
<feature type="domain" description="AAA" evidence="3">
    <location>
        <begin position="7"/>
        <end position="183"/>
    </location>
</feature>
<dbReference type="InterPro" id="IPR027417">
    <property type="entry name" value="P-loop_NTPase"/>
</dbReference>
<dbReference type="InterPro" id="IPR050625">
    <property type="entry name" value="ParA/MinD_ATPase"/>
</dbReference>
<reference evidence="5" key="1">
    <citation type="submission" date="2013-11" db="EMBL/GenBank/DDBJ databases">
        <authorList>
            <person name="Hoang H.T."/>
            <person name="Killian M.L."/>
            <person name="Madson D.M."/>
            <person name="Arruda P.H.E."/>
            <person name="Sun D."/>
            <person name="Schwartz K.J."/>
            <person name="Yoon K."/>
        </authorList>
    </citation>
    <scope>NUCLEOTIDE SEQUENCE [LARGE SCALE GENOMIC DNA]</scope>
    <source>
        <strain evidence="5">CDK2</strain>
    </source>
</reference>
<dbReference type="GO" id="GO:0051782">
    <property type="term" value="P:negative regulation of cell division"/>
    <property type="evidence" value="ECO:0007669"/>
    <property type="project" value="TreeGrafter"/>
</dbReference>
<evidence type="ECO:0000259" key="3">
    <source>
        <dbReference type="Pfam" id="PF13614"/>
    </source>
</evidence>
<dbReference type="AlphaFoldDB" id="A0A0N8HZI9"/>
<dbReference type="GO" id="GO:0009898">
    <property type="term" value="C:cytoplasmic side of plasma membrane"/>
    <property type="evidence" value="ECO:0007669"/>
    <property type="project" value="TreeGrafter"/>
</dbReference>
<name>A0A0N8HZI9_9EURY</name>
<protein>
    <submittedName>
        <fullName evidence="4">ParA-like protein</fullName>
    </submittedName>
</protein>
<dbReference type="SUPFAM" id="SSF52540">
    <property type="entry name" value="P-loop containing nucleoside triphosphate hydrolases"/>
    <property type="match status" value="1"/>
</dbReference>
<dbReference type="RefSeq" id="WP_054582884.1">
    <property type="nucleotide sequence ID" value="NZ_LGUC01000001.1"/>
</dbReference>
<dbReference type="Pfam" id="PF13614">
    <property type="entry name" value="AAA_31"/>
    <property type="match status" value="1"/>
</dbReference>
<evidence type="ECO:0000256" key="1">
    <source>
        <dbReference type="ARBA" id="ARBA00022741"/>
    </source>
</evidence>
<keyword evidence="2" id="KW-0067">ATP-binding</keyword>
<accession>A0A0N8HZI9</accession>
<dbReference type="GO" id="GO:0016887">
    <property type="term" value="F:ATP hydrolysis activity"/>
    <property type="evidence" value="ECO:0007669"/>
    <property type="project" value="TreeGrafter"/>
</dbReference>
<proteinExistence type="predicted"/>
<dbReference type="InterPro" id="IPR025669">
    <property type="entry name" value="AAA_dom"/>
</dbReference>
<keyword evidence="1" id="KW-0547">Nucleotide-binding</keyword>
<dbReference type="Gene3D" id="3.40.50.300">
    <property type="entry name" value="P-loop containing nucleotide triphosphate hydrolases"/>
    <property type="match status" value="1"/>
</dbReference>
<dbReference type="Proteomes" id="UP000050535">
    <property type="component" value="Unassembled WGS sequence"/>
</dbReference>
<evidence type="ECO:0000256" key="2">
    <source>
        <dbReference type="ARBA" id="ARBA00022840"/>
    </source>
</evidence>
<dbReference type="GO" id="GO:0005524">
    <property type="term" value="F:ATP binding"/>
    <property type="evidence" value="ECO:0007669"/>
    <property type="project" value="UniProtKB-KW"/>
</dbReference>
<dbReference type="PANTHER" id="PTHR43384">
    <property type="entry name" value="SEPTUM SITE-DETERMINING PROTEIN MIND HOMOLOG, CHLOROPLASTIC-RELATED"/>
    <property type="match status" value="1"/>
</dbReference>
<evidence type="ECO:0000313" key="4">
    <source>
        <dbReference type="EMBL" id="KPN29635.1"/>
    </source>
</evidence>
<dbReference type="PATRIC" id="fig|699431.3.peg.370"/>
<dbReference type="OrthoDB" id="313523at2157"/>
<keyword evidence="5" id="KW-1185">Reference proteome</keyword>